<feature type="region of interest" description="Disordered" evidence="1">
    <location>
        <begin position="295"/>
        <end position="420"/>
    </location>
</feature>
<dbReference type="EMBL" id="JASBNA010000001">
    <property type="protein sequence ID" value="KAK7696324.1"/>
    <property type="molecule type" value="Genomic_DNA"/>
</dbReference>
<dbReference type="Pfam" id="PF18803">
    <property type="entry name" value="CxC2"/>
    <property type="match status" value="1"/>
</dbReference>
<sequence>MPYTAHNVSGTATRKRGRSTTPDTARNAKRSHKRGAPTPITITPSEDVVYHHLVDWVSIPGRKRFIRRTMEAVSPHVLAKHGRRTTRRPIARSNVARNEPEDDTQLRHLDMPSGSENWTFQYEHPKRERKTANAHLRKFCEIRDMLLDQIIAREAPPIVRQCSVCEREAMRWRCHDCFGEPVFCTTCCASQHQQHPFHRVSRWTGLTFTSSALRYTGMVLHLGHGGRPCPLYKPLGAFVAADTITGIPSPHISATQGQEEQQHEDRNHSIPSEDYVSNIFAEEFVAEADDLPALVPLSDSEDEGDRSDLDGDDSDSDDSDDDNPFSKLRPLQESRETSPAADANPFADINDVPDSPGESSAPGGMHTLSDVVNSTPFPTEGIPDIAMASDSDTDDEPEDADRRSTPLRPPRYPKGKDMNGNQWMTLGDITGIHHLPVHYCECNGNRGMSLHNHLIKMGLYGATHDDPHTAFTFRLLDDYNLTNLETKCSAEAYFGKLSRLTFNCFPMNCPDRYRELMRISREWRNLKARRWAGFGYRNAPDPERGGLALFCAACPQPGVNLPQDWDKDSDRQAA</sequence>
<feature type="region of interest" description="Disordered" evidence="1">
    <location>
        <begin position="1"/>
        <end position="40"/>
    </location>
</feature>
<evidence type="ECO:0000313" key="3">
    <source>
        <dbReference type="EMBL" id="KAK7696324.1"/>
    </source>
</evidence>
<evidence type="ECO:0000259" key="2">
    <source>
        <dbReference type="Pfam" id="PF18803"/>
    </source>
</evidence>
<organism evidence="3 4">
    <name type="scientific">Cerrena zonata</name>
    <dbReference type="NCBI Taxonomy" id="2478898"/>
    <lineage>
        <taxon>Eukaryota</taxon>
        <taxon>Fungi</taxon>
        <taxon>Dikarya</taxon>
        <taxon>Basidiomycota</taxon>
        <taxon>Agaricomycotina</taxon>
        <taxon>Agaricomycetes</taxon>
        <taxon>Polyporales</taxon>
        <taxon>Cerrenaceae</taxon>
        <taxon>Cerrena</taxon>
    </lineage>
</organism>
<name>A0AAW0H0N9_9APHY</name>
<dbReference type="Proteomes" id="UP001385951">
    <property type="component" value="Unassembled WGS sequence"/>
</dbReference>
<feature type="compositionally biased region" description="Polar residues" evidence="1">
    <location>
        <begin position="1"/>
        <end position="12"/>
    </location>
</feature>
<comment type="caution">
    <text evidence="3">The sequence shown here is derived from an EMBL/GenBank/DDBJ whole genome shotgun (WGS) entry which is preliminary data.</text>
</comment>
<dbReference type="InterPro" id="IPR041457">
    <property type="entry name" value="CxC2_KDZ-assoc"/>
</dbReference>
<evidence type="ECO:0000313" key="4">
    <source>
        <dbReference type="Proteomes" id="UP001385951"/>
    </source>
</evidence>
<dbReference type="AlphaFoldDB" id="A0AAW0H0N9"/>
<accession>A0AAW0H0N9</accession>
<reference evidence="3 4" key="1">
    <citation type="submission" date="2022-09" db="EMBL/GenBank/DDBJ databases">
        <authorList>
            <person name="Palmer J.M."/>
        </authorList>
    </citation>
    <scope>NUCLEOTIDE SEQUENCE [LARGE SCALE GENOMIC DNA]</scope>
    <source>
        <strain evidence="3 4">DSM 7382</strain>
    </source>
</reference>
<feature type="region of interest" description="Disordered" evidence="1">
    <location>
        <begin position="249"/>
        <end position="270"/>
    </location>
</feature>
<feature type="compositionally biased region" description="Acidic residues" evidence="1">
    <location>
        <begin position="299"/>
        <end position="323"/>
    </location>
</feature>
<keyword evidence="4" id="KW-1185">Reference proteome</keyword>
<gene>
    <name evidence="3" type="ORF">QCA50_000978</name>
</gene>
<protein>
    <recommendedName>
        <fullName evidence="2">CxC2-like cysteine cluster KDZ transposase-associated domain-containing protein</fullName>
    </recommendedName>
</protein>
<evidence type="ECO:0000256" key="1">
    <source>
        <dbReference type="SAM" id="MobiDB-lite"/>
    </source>
</evidence>
<proteinExistence type="predicted"/>
<feature type="region of interest" description="Disordered" evidence="1">
    <location>
        <begin position="97"/>
        <end position="118"/>
    </location>
</feature>
<feature type="domain" description="CxC2-like cysteine cluster KDZ transposase-associated" evidence="2">
    <location>
        <begin position="420"/>
        <end position="503"/>
    </location>
</feature>